<dbReference type="PANTHER" id="PTHR13773">
    <property type="entry name" value="PHOSPHATIDATE CYTIDYLYLTRANSFERASE"/>
    <property type="match status" value="1"/>
</dbReference>
<feature type="transmembrane region" description="Helical" evidence="16">
    <location>
        <begin position="6"/>
        <end position="23"/>
    </location>
</feature>
<evidence type="ECO:0000256" key="1">
    <source>
        <dbReference type="ARBA" id="ARBA00001698"/>
    </source>
</evidence>
<evidence type="ECO:0000256" key="16">
    <source>
        <dbReference type="PIRNR" id="PIRNR018269"/>
    </source>
</evidence>
<dbReference type="Pfam" id="PF01148">
    <property type="entry name" value="CTP_transf_1"/>
    <property type="match status" value="1"/>
</dbReference>
<keyword evidence="19" id="KW-1185">Reference proteome</keyword>
<keyword evidence="10 16" id="KW-0548">Nucleotidyltransferase</keyword>
<evidence type="ECO:0000256" key="4">
    <source>
        <dbReference type="ARBA" id="ARBA00005189"/>
    </source>
</evidence>
<feature type="transmembrane region" description="Helical" evidence="16">
    <location>
        <begin position="144"/>
        <end position="162"/>
    </location>
</feature>
<evidence type="ECO:0000256" key="10">
    <source>
        <dbReference type="ARBA" id="ARBA00022695"/>
    </source>
</evidence>
<dbReference type="EMBL" id="CALTRL010000143">
    <property type="protein sequence ID" value="CAH7666646.1"/>
    <property type="molecule type" value="Genomic_DNA"/>
</dbReference>
<dbReference type="PIRSF" id="PIRSF018269">
    <property type="entry name" value="PC_trans_euk"/>
    <property type="match status" value="1"/>
</dbReference>
<comment type="similarity">
    <text evidence="5 16 17">Belongs to the CDS family.</text>
</comment>
<dbReference type="GO" id="GO:0004605">
    <property type="term" value="F:phosphatidate cytidylyltransferase activity"/>
    <property type="evidence" value="ECO:0007669"/>
    <property type="project" value="UniProtKB-UniRule"/>
</dbReference>
<feature type="transmembrane region" description="Helical" evidence="16">
    <location>
        <begin position="210"/>
        <end position="231"/>
    </location>
</feature>
<keyword evidence="14 16" id="KW-0594">Phospholipid biosynthesis</keyword>
<evidence type="ECO:0000313" key="19">
    <source>
        <dbReference type="Proteomes" id="UP001153365"/>
    </source>
</evidence>
<proteinExistence type="inferred from homology"/>
<evidence type="ECO:0000313" key="18">
    <source>
        <dbReference type="EMBL" id="CAH7666646.1"/>
    </source>
</evidence>
<feature type="transmembrane region" description="Helical" evidence="16">
    <location>
        <begin position="115"/>
        <end position="132"/>
    </location>
</feature>
<evidence type="ECO:0000256" key="11">
    <source>
        <dbReference type="ARBA" id="ARBA00022989"/>
    </source>
</evidence>
<evidence type="ECO:0000256" key="8">
    <source>
        <dbReference type="ARBA" id="ARBA00022679"/>
    </source>
</evidence>
<dbReference type="EC" id="2.7.7.41" evidence="6 16"/>
<evidence type="ECO:0000256" key="14">
    <source>
        <dbReference type="ARBA" id="ARBA00023209"/>
    </source>
</evidence>
<sequence>MTLGHVYLIVLVFIIQLSVFREVSNLFEVGYKASAREHARKQASAIQAGHQALSLAAKERRRIKDVDKNRWSKVMSWYFFCAVNYFLYGESIIYYFKHVVFIDAYLLPFARHHRFISLLLYLVGFLAFVANLDRGHLRRQFGLFSWIHMSLLLIVASGQFMVNNILEGLIWFWIPASLVIMNDVAAYVFGMLFGKHQLIKLSPKKTVEGFIGGYFTTVIFSVLWGSLFMGWNYMICPVRDLGMTAFSDVQCTPNNAFVWRAYNFPETLVWYTPFQLHCLVLGTFAGLVAPFGGFFASGFKRAFNIKDFADTIPGHGGLTDRFDCQFIMGLFTYFYYTSMVREQHVTIGSILEMIASSLSLNEQYELYQDLGKSLVAQGIKI</sequence>
<dbReference type="PROSITE" id="PS01315">
    <property type="entry name" value="CDS"/>
    <property type="match status" value="1"/>
</dbReference>
<comment type="caution">
    <text evidence="18">The sequence shown here is derived from an EMBL/GenBank/DDBJ whole genome shotgun (WGS) entry which is preliminary data.</text>
</comment>
<comment type="pathway">
    <text evidence="4">Lipid metabolism.</text>
</comment>
<evidence type="ECO:0000256" key="2">
    <source>
        <dbReference type="ARBA" id="ARBA00004141"/>
    </source>
</evidence>
<evidence type="ECO:0000256" key="12">
    <source>
        <dbReference type="ARBA" id="ARBA00023098"/>
    </source>
</evidence>
<evidence type="ECO:0000256" key="17">
    <source>
        <dbReference type="RuleBase" id="RU003938"/>
    </source>
</evidence>
<keyword evidence="8 16" id="KW-0808">Transferase</keyword>
<dbReference type="InterPro" id="IPR016720">
    <property type="entry name" value="PC_Trfase_euk"/>
</dbReference>
<evidence type="ECO:0000256" key="15">
    <source>
        <dbReference type="ARBA" id="ARBA00023264"/>
    </source>
</evidence>
<accession>A0AAV0AG10</accession>
<feature type="transmembrane region" description="Helical" evidence="16">
    <location>
        <begin position="77"/>
        <end position="95"/>
    </location>
</feature>
<organism evidence="18 19">
    <name type="scientific">Phakopsora pachyrhizi</name>
    <name type="common">Asian soybean rust disease fungus</name>
    <dbReference type="NCBI Taxonomy" id="170000"/>
    <lineage>
        <taxon>Eukaryota</taxon>
        <taxon>Fungi</taxon>
        <taxon>Dikarya</taxon>
        <taxon>Basidiomycota</taxon>
        <taxon>Pucciniomycotina</taxon>
        <taxon>Pucciniomycetes</taxon>
        <taxon>Pucciniales</taxon>
        <taxon>Phakopsoraceae</taxon>
        <taxon>Phakopsora</taxon>
    </lineage>
</organism>
<evidence type="ECO:0000256" key="6">
    <source>
        <dbReference type="ARBA" id="ARBA00012487"/>
    </source>
</evidence>
<comment type="pathway">
    <text evidence="3 16 17">Phospholipid metabolism; CDP-diacylglycerol biosynthesis; CDP-diacylglycerol from sn-glycerol 3-phosphate: step 3/3.</text>
</comment>
<dbReference type="GO" id="GO:0005789">
    <property type="term" value="C:endoplasmic reticulum membrane"/>
    <property type="evidence" value="ECO:0007669"/>
    <property type="project" value="TreeGrafter"/>
</dbReference>
<evidence type="ECO:0000256" key="13">
    <source>
        <dbReference type="ARBA" id="ARBA00023136"/>
    </source>
</evidence>
<evidence type="ECO:0000256" key="7">
    <source>
        <dbReference type="ARBA" id="ARBA00022516"/>
    </source>
</evidence>
<comment type="subcellular location">
    <subcellularLocation>
        <location evidence="2">Membrane</location>
        <topology evidence="2">Multi-pass membrane protein</topology>
    </subcellularLocation>
</comment>
<gene>
    <name evidence="18" type="ORF">PPACK8108_LOCUS995</name>
</gene>
<name>A0AAV0AG10_PHAPC</name>
<dbReference type="InterPro" id="IPR000374">
    <property type="entry name" value="PC_trans"/>
</dbReference>
<keyword evidence="11 16" id="KW-1133">Transmembrane helix</keyword>
<dbReference type="Proteomes" id="UP001153365">
    <property type="component" value="Unassembled WGS sequence"/>
</dbReference>
<feature type="transmembrane region" description="Helical" evidence="16">
    <location>
        <begin position="274"/>
        <end position="296"/>
    </location>
</feature>
<keyword evidence="9 16" id="KW-0812">Transmembrane</keyword>
<keyword evidence="15 16" id="KW-1208">Phospholipid metabolism</keyword>
<feature type="transmembrane region" description="Helical" evidence="16">
    <location>
        <begin position="168"/>
        <end position="189"/>
    </location>
</feature>
<keyword evidence="7 16" id="KW-0444">Lipid biosynthesis</keyword>
<dbReference type="AlphaFoldDB" id="A0AAV0AG10"/>
<evidence type="ECO:0000256" key="9">
    <source>
        <dbReference type="ARBA" id="ARBA00022692"/>
    </source>
</evidence>
<comment type="catalytic activity">
    <reaction evidence="1 16 17">
        <text>a 1,2-diacyl-sn-glycero-3-phosphate + CTP + H(+) = a CDP-1,2-diacyl-sn-glycerol + diphosphate</text>
        <dbReference type="Rhea" id="RHEA:16229"/>
        <dbReference type="ChEBI" id="CHEBI:15378"/>
        <dbReference type="ChEBI" id="CHEBI:33019"/>
        <dbReference type="ChEBI" id="CHEBI:37563"/>
        <dbReference type="ChEBI" id="CHEBI:58332"/>
        <dbReference type="ChEBI" id="CHEBI:58608"/>
        <dbReference type="EC" id="2.7.7.41"/>
    </reaction>
</comment>
<keyword evidence="12 16" id="KW-0443">Lipid metabolism</keyword>
<dbReference type="GO" id="GO:0016024">
    <property type="term" value="P:CDP-diacylglycerol biosynthetic process"/>
    <property type="evidence" value="ECO:0007669"/>
    <property type="project" value="UniProtKB-UniRule"/>
</dbReference>
<evidence type="ECO:0000256" key="3">
    <source>
        <dbReference type="ARBA" id="ARBA00005119"/>
    </source>
</evidence>
<protein>
    <recommendedName>
        <fullName evidence="6 16">Phosphatidate cytidylyltransferase</fullName>
        <ecNumber evidence="6 16">2.7.7.41</ecNumber>
    </recommendedName>
</protein>
<reference evidence="18" key="1">
    <citation type="submission" date="2022-06" db="EMBL/GenBank/DDBJ databases">
        <authorList>
            <consortium name="SYNGENTA / RWTH Aachen University"/>
        </authorList>
    </citation>
    <scope>NUCLEOTIDE SEQUENCE</scope>
</reference>
<keyword evidence="13 16" id="KW-0472">Membrane</keyword>
<dbReference type="PANTHER" id="PTHR13773:SF8">
    <property type="entry name" value="PHOSPHATIDATE CYTIDYLYLTRANSFERASE, PHOTORECEPTOR-SPECIFIC"/>
    <property type="match status" value="1"/>
</dbReference>
<evidence type="ECO:0000256" key="5">
    <source>
        <dbReference type="ARBA" id="ARBA00010185"/>
    </source>
</evidence>